<feature type="binding site" evidence="14">
    <location>
        <position position="66"/>
    </location>
    <ligand>
        <name>ATP</name>
        <dbReference type="ChEBI" id="CHEBI:30616"/>
    </ligand>
</feature>
<evidence type="ECO:0000256" key="13">
    <source>
        <dbReference type="PIRNR" id="PIRNR004930"/>
    </source>
</evidence>
<organism evidence="16">
    <name type="scientific">Ignisphaera aggregans</name>
    <dbReference type="NCBI Taxonomy" id="334771"/>
    <lineage>
        <taxon>Archaea</taxon>
        <taxon>Thermoproteota</taxon>
        <taxon>Thermoprotei</taxon>
        <taxon>Desulfurococcales</taxon>
        <taxon>Desulfurococcaceae</taxon>
        <taxon>Ignisphaera</taxon>
    </lineage>
</organism>
<feature type="binding site" evidence="14">
    <location>
        <position position="240"/>
    </location>
    <ligand>
        <name>ATP</name>
        <dbReference type="ChEBI" id="CHEBI:30616"/>
    </ligand>
</feature>
<feature type="binding site" evidence="14">
    <location>
        <position position="144"/>
    </location>
    <ligand>
        <name>ATP</name>
        <dbReference type="ChEBI" id="CHEBI:30616"/>
    </ligand>
</feature>
<sequence>MVKTKVFIVDPLNPDEEVLKQCCREIRSRSTTVVFPTETVYGLGAYIFDIYAVKRIFAIKERPIDNPLIVHISKFDHLYEVAEDIPDNFKDVTKKLWPGPITFILKKHREVPNEVSGGLPTVAVRMPAHPVPLRLIDCSGPIAAPSANISGRPSPTIPHHVYVDMFGRADMIIDGGETFLGVESTIVDLTTDTPKLLRPGPLPIEKLREILGKDIVVPNFAKGLSESNIALAPGTKYKHYAPKTPIVVVESSDYHDLKKYTNAVIEVIKNYLNHRYVIIASRETAEEYKSMELNTIVIGSRYNLYEIAKNLFKVLRDVDRMGVDIAIVEGFPEIGIGLAIMNRLRKASGYNIVRV</sequence>
<dbReference type="GO" id="GO:0000049">
    <property type="term" value="F:tRNA binding"/>
    <property type="evidence" value="ECO:0007669"/>
    <property type="project" value="TreeGrafter"/>
</dbReference>
<dbReference type="InterPro" id="IPR038385">
    <property type="entry name" value="Sua5/YwlC_C"/>
</dbReference>
<dbReference type="EC" id="2.7.7.87" evidence="3 13"/>
<evidence type="ECO:0000256" key="4">
    <source>
        <dbReference type="ARBA" id="ARBA00015492"/>
    </source>
</evidence>
<feature type="binding site" evidence="14">
    <location>
        <position position="62"/>
    </location>
    <ligand>
        <name>ATP</name>
        <dbReference type="ChEBI" id="CHEBI:30616"/>
    </ligand>
</feature>
<dbReference type="PIRSF" id="PIRSF004930">
    <property type="entry name" value="Tln_factor_SUA5"/>
    <property type="match status" value="1"/>
</dbReference>
<dbReference type="InterPro" id="IPR005145">
    <property type="entry name" value="Sua5_C"/>
</dbReference>
<evidence type="ECO:0000256" key="14">
    <source>
        <dbReference type="PIRSR" id="PIRSR004930-1"/>
    </source>
</evidence>
<dbReference type="Gene3D" id="3.90.870.10">
    <property type="entry name" value="DHBP synthase"/>
    <property type="match status" value="1"/>
</dbReference>
<feature type="binding site" evidence="14">
    <location>
        <position position="39"/>
    </location>
    <ligand>
        <name>L-threonine</name>
        <dbReference type="ChEBI" id="CHEBI:57926"/>
    </ligand>
</feature>
<feature type="binding site" evidence="14">
    <location>
        <position position="125"/>
    </location>
    <ligand>
        <name>L-threonine</name>
        <dbReference type="ChEBI" id="CHEBI:57926"/>
    </ligand>
</feature>
<dbReference type="GO" id="GO:0005737">
    <property type="term" value="C:cytoplasm"/>
    <property type="evidence" value="ECO:0007669"/>
    <property type="project" value="UniProtKB-SubCell"/>
</dbReference>
<evidence type="ECO:0000313" key="16">
    <source>
        <dbReference type="EMBL" id="HGM06854.1"/>
    </source>
</evidence>
<comment type="function">
    <text evidence="13">Required for the formation of a threonylcarbamoyl group on adenosine at position 37 (t(6)A37) in tRNAs that read codons beginning with adenine.</text>
</comment>
<feature type="binding site" evidence="14">
    <location>
        <position position="146"/>
    </location>
    <ligand>
        <name>ATP</name>
        <dbReference type="ChEBI" id="CHEBI:30616"/>
    </ligand>
</feature>
<keyword evidence="8 13" id="KW-0548">Nucleotidyltransferase</keyword>
<dbReference type="Gene3D" id="3.40.50.11030">
    <property type="entry name" value="Threonylcarbamoyl-AMP synthase, C-terminal domain"/>
    <property type="match status" value="1"/>
</dbReference>
<evidence type="ECO:0000256" key="8">
    <source>
        <dbReference type="ARBA" id="ARBA00022695"/>
    </source>
</evidence>
<dbReference type="FunFam" id="3.40.50.11030:FF:000001">
    <property type="entry name" value="Threonylcarbamoyl-AMP synthase"/>
    <property type="match status" value="1"/>
</dbReference>
<dbReference type="AlphaFoldDB" id="A0A7C4H825"/>
<evidence type="ECO:0000256" key="10">
    <source>
        <dbReference type="ARBA" id="ARBA00022840"/>
    </source>
</evidence>
<protein>
    <recommendedName>
        <fullName evidence="4 13">Threonylcarbamoyl-AMP synthase</fullName>
        <shortName evidence="13">TC-AMP synthase</shortName>
        <ecNumber evidence="3 13">2.7.7.87</ecNumber>
    </recommendedName>
    <alternativeName>
        <fullName evidence="11 13">L-threonylcarbamoyladenylate synthase</fullName>
    </alternativeName>
</protein>
<feature type="binding site" evidence="14">
    <location>
        <position position="198"/>
    </location>
    <ligand>
        <name>ATP</name>
        <dbReference type="ChEBI" id="CHEBI:30616"/>
    </ligand>
</feature>
<dbReference type="GO" id="GO:0008033">
    <property type="term" value="P:tRNA processing"/>
    <property type="evidence" value="ECO:0007669"/>
    <property type="project" value="UniProtKB-KW"/>
</dbReference>
<dbReference type="GO" id="GO:0005524">
    <property type="term" value="F:ATP binding"/>
    <property type="evidence" value="ECO:0007669"/>
    <property type="project" value="UniProtKB-UniRule"/>
</dbReference>
<dbReference type="InterPro" id="IPR017945">
    <property type="entry name" value="DHBP_synth_RibB-like_a/b_dom"/>
</dbReference>
<evidence type="ECO:0000256" key="2">
    <source>
        <dbReference type="ARBA" id="ARBA00007663"/>
    </source>
</evidence>
<dbReference type="EMBL" id="DTCA01000017">
    <property type="protein sequence ID" value="HGM06854.1"/>
    <property type="molecule type" value="Genomic_DNA"/>
</dbReference>
<dbReference type="InterPro" id="IPR010923">
    <property type="entry name" value="T(6)A37_SUA5"/>
</dbReference>
<keyword evidence="9 13" id="KW-0547">Nucleotide-binding</keyword>
<dbReference type="Pfam" id="PF03481">
    <property type="entry name" value="Sua5_C"/>
    <property type="match status" value="1"/>
</dbReference>
<comment type="caution">
    <text evidence="16">The sequence shown here is derived from an EMBL/GenBank/DDBJ whole genome shotgun (WGS) entry which is preliminary data.</text>
</comment>
<evidence type="ECO:0000256" key="7">
    <source>
        <dbReference type="ARBA" id="ARBA00022694"/>
    </source>
</evidence>
<feature type="binding site" evidence="14">
    <location>
        <position position="184"/>
    </location>
    <ligand>
        <name>L-threonine</name>
        <dbReference type="ChEBI" id="CHEBI:57926"/>
    </ligand>
</feature>
<dbReference type="PANTHER" id="PTHR17490:SF16">
    <property type="entry name" value="THREONYLCARBAMOYL-AMP SYNTHASE"/>
    <property type="match status" value="1"/>
</dbReference>
<name>A0A7C4H825_9CREN</name>
<keyword evidence="5 13" id="KW-0963">Cytoplasm</keyword>
<evidence type="ECO:0000256" key="12">
    <source>
        <dbReference type="ARBA" id="ARBA00048366"/>
    </source>
</evidence>
<reference evidence="16" key="1">
    <citation type="journal article" date="2020" name="mSystems">
        <title>Genome- and Community-Level Interaction Insights into Carbon Utilization and Element Cycling Functions of Hydrothermarchaeota in Hydrothermal Sediment.</title>
        <authorList>
            <person name="Zhou Z."/>
            <person name="Liu Y."/>
            <person name="Xu W."/>
            <person name="Pan J."/>
            <person name="Luo Z.H."/>
            <person name="Li M."/>
        </authorList>
    </citation>
    <scope>NUCLEOTIDE SEQUENCE [LARGE SCALE GENOMIC DNA]</scope>
    <source>
        <strain evidence="16">SpSt-658</strain>
    </source>
</reference>
<dbReference type="PANTHER" id="PTHR17490">
    <property type="entry name" value="SUA5"/>
    <property type="match status" value="1"/>
</dbReference>
<dbReference type="InterPro" id="IPR006070">
    <property type="entry name" value="Sua5-like_dom"/>
</dbReference>
<evidence type="ECO:0000259" key="15">
    <source>
        <dbReference type="PROSITE" id="PS51163"/>
    </source>
</evidence>
<comment type="subcellular location">
    <subcellularLocation>
        <location evidence="1 13">Cytoplasm</location>
    </subcellularLocation>
</comment>
<feature type="binding site" evidence="14">
    <location>
        <position position="71"/>
    </location>
    <ligand>
        <name>L-threonine</name>
        <dbReference type="ChEBI" id="CHEBI:57926"/>
    </ligand>
</feature>
<feature type="binding site" evidence="14">
    <location>
        <position position="121"/>
    </location>
    <ligand>
        <name>ATP</name>
        <dbReference type="ChEBI" id="CHEBI:30616"/>
    </ligand>
</feature>
<comment type="similarity">
    <text evidence="2 13">Belongs to the SUA5 family.</text>
</comment>
<dbReference type="GO" id="GO:0061710">
    <property type="term" value="F:L-threonylcarbamoyladenylate synthase"/>
    <property type="evidence" value="ECO:0007669"/>
    <property type="project" value="UniProtKB-EC"/>
</dbReference>
<evidence type="ECO:0000256" key="9">
    <source>
        <dbReference type="ARBA" id="ARBA00022741"/>
    </source>
</evidence>
<gene>
    <name evidence="16" type="ORF">ENU31_00390</name>
</gene>
<feature type="binding site" evidence="14">
    <location>
        <position position="154"/>
    </location>
    <ligand>
        <name>ATP</name>
        <dbReference type="ChEBI" id="CHEBI:30616"/>
    </ligand>
</feature>
<dbReference type="SUPFAM" id="SSF55821">
    <property type="entry name" value="YrdC/RibB"/>
    <property type="match status" value="1"/>
</dbReference>
<dbReference type="GO" id="GO:0003725">
    <property type="term" value="F:double-stranded RNA binding"/>
    <property type="evidence" value="ECO:0007669"/>
    <property type="project" value="UniProtKB-UniRule"/>
</dbReference>
<dbReference type="PROSITE" id="PS51163">
    <property type="entry name" value="YRDC"/>
    <property type="match status" value="1"/>
</dbReference>
<dbReference type="InterPro" id="IPR050156">
    <property type="entry name" value="TC-AMP_synthase_SUA5"/>
</dbReference>
<keyword evidence="10 13" id="KW-0067">ATP-binding</keyword>
<evidence type="ECO:0000256" key="11">
    <source>
        <dbReference type="ARBA" id="ARBA00029774"/>
    </source>
</evidence>
<evidence type="ECO:0000256" key="6">
    <source>
        <dbReference type="ARBA" id="ARBA00022679"/>
    </source>
</evidence>
<dbReference type="Pfam" id="PF01300">
    <property type="entry name" value="Sua5_yciO_yrdC"/>
    <property type="match status" value="1"/>
</dbReference>
<accession>A0A7C4H825</accession>
<keyword evidence="7 13" id="KW-0819">tRNA processing</keyword>
<proteinExistence type="inferred from homology"/>
<dbReference type="NCBIfam" id="TIGR00057">
    <property type="entry name" value="L-threonylcarbamoyladenylate synthase"/>
    <property type="match status" value="1"/>
</dbReference>
<evidence type="ECO:0000256" key="3">
    <source>
        <dbReference type="ARBA" id="ARBA00012584"/>
    </source>
</evidence>
<evidence type="ECO:0000256" key="1">
    <source>
        <dbReference type="ARBA" id="ARBA00004496"/>
    </source>
</evidence>
<evidence type="ECO:0000256" key="5">
    <source>
        <dbReference type="ARBA" id="ARBA00022490"/>
    </source>
</evidence>
<dbReference type="GO" id="GO:0006450">
    <property type="term" value="P:regulation of translational fidelity"/>
    <property type="evidence" value="ECO:0007669"/>
    <property type="project" value="TreeGrafter"/>
</dbReference>
<feature type="domain" description="YrdC-like" evidence="15">
    <location>
        <begin position="16"/>
        <end position="202"/>
    </location>
</feature>
<keyword evidence="6 13" id="KW-0808">Transferase</keyword>
<comment type="catalytic activity">
    <reaction evidence="12 13">
        <text>L-threonine + hydrogencarbonate + ATP = L-threonylcarbamoyladenylate + diphosphate + H2O</text>
        <dbReference type="Rhea" id="RHEA:36407"/>
        <dbReference type="ChEBI" id="CHEBI:15377"/>
        <dbReference type="ChEBI" id="CHEBI:17544"/>
        <dbReference type="ChEBI" id="CHEBI:30616"/>
        <dbReference type="ChEBI" id="CHEBI:33019"/>
        <dbReference type="ChEBI" id="CHEBI:57926"/>
        <dbReference type="ChEBI" id="CHEBI:73682"/>
        <dbReference type="EC" id="2.7.7.87"/>
    </reaction>
</comment>